<protein>
    <submittedName>
        <fullName evidence="1">Uncharacterized protein</fullName>
    </submittedName>
</protein>
<dbReference type="AlphaFoldDB" id="A0A5J9U664"/>
<proteinExistence type="predicted"/>
<dbReference type="Proteomes" id="UP000324897">
    <property type="component" value="Chromosome 7"/>
</dbReference>
<organism evidence="1 2">
    <name type="scientific">Eragrostis curvula</name>
    <name type="common">weeping love grass</name>
    <dbReference type="NCBI Taxonomy" id="38414"/>
    <lineage>
        <taxon>Eukaryota</taxon>
        <taxon>Viridiplantae</taxon>
        <taxon>Streptophyta</taxon>
        <taxon>Embryophyta</taxon>
        <taxon>Tracheophyta</taxon>
        <taxon>Spermatophyta</taxon>
        <taxon>Magnoliopsida</taxon>
        <taxon>Liliopsida</taxon>
        <taxon>Poales</taxon>
        <taxon>Poaceae</taxon>
        <taxon>PACMAD clade</taxon>
        <taxon>Chloridoideae</taxon>
        <taxon>Eragrostideae</taxon>
        <taxon>Eragrostidinae</taxon>
        <taxon>Eragrostis</taxon>
    </lineage>
</organism>
<evidence type="ECO:0000313" key="2">
    <source>
        <dbReference type="Proteomes" id="UP000324897"/>
    </source>
</evidence>
<keyword evidence="2" id="KW-1185">Reference proteome</keyword>
<name>A0A5J9U664_9POAL</name>
<reference evidence="1 2" key="1">
    <citation type="journal article" date="2019" name="Sci. Rep.">
        <title>A high-quality genome of Eragrostis curvula grass provides insights into Poaceae evolution and supports new strategies to enhance forage quality.</title>
        <authorList>
            <person name="Carballo J."/>
            <person name="Santos B.A.C.M."/>
            <person name="Zappacosta D."/>
            <person name="Garbus I."/>
            <person name="Selva J.P."/>
            <person name="Gallo C.A."/>
            <person name="Diaz A."/>
            <person name="Albertini E."/>
            <person name="Caccamo M."/>
            <person name="Echenique V."/>
        </authorList>
    </citation>
    <scope>NUCLEOTIDE SEQUENCE [LARGE SCALE GENOMIC DNA]</scope>
    <source>
        <strain evidence="2">cv. Victoria</strain>
        <tissue evidence="1">Leaf</tissue>
    </source>
</reference>
<accession>A0A5J9U664</accession>
<feature type="non-terminal residue" evidence="1">
    <location>
        <position position="1"/>
    </location>
</feature>
<dbReference type="Gramene" id="TVU19075">
    <property type="protein sequence ID" value="TVU19075"/>
    <property type="gene ID" value="EJB05_35206"/>
</dbReference>
<dbReference type="EMBL" id="RWGY01000029">
    <property type="protein sequence ID" value="TVU19075.1"/>
    <property type="molecule type" value="Genomic_DNA"/>
</dbReference>
<evidence type="ECO:0000313" key="1">
    <source>
        <dbReference type="EMBL" id="TVU19075.1"/>
    </source>
</evidence>
<comment type="caution">
    <text evidence="1">The sequence shown here is derived from an EMBL/GenBank/DDBJ whole genome shotgun (WGS) entry which is preliminary data.</text>
</comment>
<sequence>MVKVPANTFVMTAQAAHPFVEAAEVQVRLPQVEDELVKQGARRGLLLAITQASWHQYRELSSFSRGQSTLRNNNSVLEGKVKEKDEALLLKTQERTLREAKASLLGEKIKSLDQDLSRLTGENKDLHDKI</sequence>
<gene>
    <name evidence="1" type="ORF">EJB05_35206</name>
</gene>